<feature type="signal peptide" evidence="1">
    <location>
        <begin position="1"/>
        <end position="21"/>
    </location>
</feature>
<keyword evidence="3" id="KW-1185">Reference proteome</keyword>
<dbReference type="EMBL" id="JAACJM010000056">
    <property type="protein sequence ID" value="KAF5355579.1"/>
    <property type="molecule type" value="Genomic_DNA"/>
</dbReference>
<feature type="chain" id="PRO_5034503462" evidence="1">
    <location>
        <begin position="22"/>
        <end position="372"/>
    </location>
</feature>
<evidence type="ECO:0000313" key="3">
    <source>
        <dbReference type="Proteomes" id="UP000559256"/>
    </source>
</evidence>
<accession>A0A8H5D8K3</accession>
<name>A0A8H5D8K3_9AGAR</name>
<proteinExistence type="predicted"/>
<evidence type="ECO:0000313" key="2">
    <source>
        <dbReference type="EMBL" id="KAF5355579.1"/>
    </source>
</evidence>
<reference evidence="2 3" key="1">
    <citation type="journal article" date="2020" name="ISME J.">
        <title>Uncovering the hidden diversity of litter-decomposition mechanisms in mushroom-forming fungi.</title>
        <authorList>
            <person name="Floudas D."/>
            <person name="Bentzer J."/>
            <person name="Ahren D."/>
            <person name="Johansson T."/>
            <person name="Persson P."/>
            <person name="Tunlid A."/>
        </authorList>
    </citation>
    <scope>NUCLEOTIDE SEQUENCE [LARGE SCALE GENOMIC DNA]</scope>
    <source>
        <strain evidence="2 3">CBS 291.85</strain>
    </source>
</reference>
<dbReference type="OrthoDB" id="5803672at2759"/>
<evidence type="ECO:0000256" key="1">
    <source>
        <dbReference type="SAM" id="SignalP"/>
    </source>
</evidence>
<keyword evidence="1" id="KW-0732">Signal</keyword>
<dbReference type="AlphaFoldDB" id="A0A8H5D8K3"/>
<sequence length="372" mass="41437">MLQYFWTVLALITAFYPYSLPTHFERIGCVGDLASKSLEQVVDCLDEYTVGPDHYNEQSYASAQPNLTELTAFIDLVTSLLYVDGNCTSLRVPASLAQHFQISLFSESEVENNSYCILYEHTSWNSSYVKGWGFMAVPASRPSNETSTLHLSVPHPAYDLHTPQQATALFSRTRARSLFITGRSRLALRNSTSCIQSDRTTYYVTDPCHDNHEPFHVANLAIYRWQQANGGCPSSTCAFIQMHGKGPSTCPTDQVFLSSGLARSSSSAAWYTDDVDRPIKRLKANLQLAFPSWNISMPSDSSCILTATSNVFGRFVNGIDASQVCTTESNASLTTGEFVHIEQARISREVDSHDGWIRALRETFGMEIVNRD</sequence>
<comment type="caution">
    <text evidence="2">The sequence shown here is derived from an EMBL/GenBank/DDBJ whole genome shotgun (WGS) entry which is preliminary data.</text>
</comment>
<gene>
    <name evidence="2" type="ORF">D9758_006418</name>
</gene>
<organism evidence="2 3">
    <name type="scientific">Tetrapyrgos nigripes</name>
    <dbReference type="NCBI Taxonomy" id="182062"/>
    <lineage>
        <taxon>Eukaryota</taxon>
        <taxon>Fungi</taxon>
        <taxon>Dikarya</taxon>
        <taxon>Basidiomycota</taxon>
        <taxon>Agaricomycotina</taxon>
        <taxon>Agaricomycetes</taxon>
        <taxon>Agaricomycetidae</taxon>
        <taxon>Agaricales</taxon>
        <taxon>Marasmiineae</taxon>
        <taxon>Marasmiaceae</taxon>
        <taxon>Tetrapyrgos</taxon>
    </lineage>
</organism>
<protein>
    <submittedName>
        <fullName evidence="2">Uncharacterized protein</fullName>
    </submittedName>
</protein>
<dbReference type="Proteomes" id="UP000559256">
    <property type="component" value="Unassembled WGS sequence"/>
</dbReference>